<reference evidence="1" key="1">
    <citation type="submission" date="2023-09" db="EMBL/GenBank/DDBJ databases">
        <title>Vallitalea sediminicola and Vallitalea maricola sp. nov., anaerobic bacteria isolated from marine sediment.</title>
        <authorList>
            <person name="Hirano S."/>
            <person name="Maeda A."/>
            <person name="Terahara T."/>
            <person name="Mori K."/>
            <person name="Hamada M."/>
            <person name="Matsumoto R."/>
            <person name="Kobayashi T."/>
        </authorList>
    </citation>
    <scope>NUCLEOTIDE SEQUENCE</scope>
    <source>
        <strain evidence="1">AN17-2</strain>
    </source>
</reference>
<evidence type="ECO:0000313" key="2">
    <source>
        <dbReference type="Proteomes" id="UP001374599"/>
    </source>
</evidence>
<accession>A0ACB5UMI2</accession>
<sequence length="271" mass="31177">MINKNKFNIRIFTQIIFFVFILLISINKYLGITLIPEGSLHSLCPYGGIETFISFITAGTIVRKIHESALILAALILMLTLLFGPVFCSFVCPLGSIQEWFGKIGKLVFKKKYNHFIPYKFDKYLRFLRYITLIWTVYLTTQTMRLVFLEVDPYFALFNLWSDEVTIGGIIVLVSTLILSLFVERPWCKYACPYGAFLGIFNKIRLFKIRRNSSSCINCKICDNTCPMNITVSEKDKITNHQCISCFECTSEYKCPIAKTVTFSTKKEGVK</sequence>
<gene>
    <name evidence="1" type="ORF">AN2V17_29780</name>
</gene>
<dbReference type="EMBL" id="BTPU01000051">
    <property type="protein sequence ID" value="GMQ63743.1"/>
    <property type="molecule type" value="Genomic_DNA"/>
</dbReference>
<keyword evidence="2" id="KW-1185">Reference proteome</keyword>
<name>A0ACB5UMI2_9FIRM</name>
<proteinExistence type="predicted"/>
<evidence type="ECO:0000313" key="1">
    <source>
        <dbReference type="EMBL" id="GMQ63743.1"/>
    </source>
</evidence>
<protein>
    <submittedName>
        <fullName evidence="1">Uncharacterized protein</fullName>
    </submittedName>
</protein>
<comment type="caution">
    <text evidence="1">The sequence shown here is derived from an EMBL/GenBank/DDBJ whole genome shotgun (WGS) entry which is preliminary data.</text>
</comment>
<dbReference type="Proteomes" id="UP001374599">
    <property type="component" value="Unassembled WGS sequence"/>
</dbReference>
<organism evidence="1 2">
    <name type="scientific">Vallitalea maricola</name>
    <dbReference type="NCBI Taxonomy" id="3074433"/>
    <lineage>
        <taxon>Bacteria</taxon>
        <taxon>Bacillati</taxon>
        <taxon>Bacillota</taxon>
        <taxon>Clostridia</taxon>
        <taxon>Lachnospirales</taxon>
        <taxon>Vallitaleaceae</taxon>
        <taxon>Vallitalea</taxon>
    </lineage>
</organism>